<evidence type="ECO:0000313" key="3">
    <source>
        <dbReference type="Proteomes" id="UP000053676"/>
    </source>
</evidence>
<reference evidence="3" key="1">
    <citation type="journal article" date="2014" name="Nat. Genet.">
        <title>Genome of the human hookworm Necator americanus.</title>
        <authorList>
            <person name="Tang Y.T."/>
            <person name="Gao X."/>
            <person name="Rosa B.A."/>
            <person name="Abubucker S."/>
            <person name="Hallsworth-Pepin K."/>
            <person name="Martin J."/>
            <person name="Tyagi R."/>
            <person name="Heizer E."/>
            <person name="Zhang X."/>
            <person name="Bhonagiri-Palsikar V."/>
            <person name="Minx P."/>
            <person name="Warren W.C."/>
            <person name="Wang Q."/>
            <person name="Zhan B."/>
            <person name="Hotez P.J."/>
            <person name="Sternberg P.W."/>
            <person name="Dougall A."/>
            <person name="Gaze S.T."/>
            <person name="Mulvenna J."/>
            <person name="Sotillo J."/>
            <person name="Ranganathan S."/>
            <person name="Rabelo E.M."/>
            <person name="Wilson R.K."/>
            <person name="Felgner P.L."/>
            <person name="Bethony J."/>
            <person name="Hawdon J.M."/>
            <person name="Gasser R.B."/>
            <person name="Loukas A."/>
            <person name="Mitreva M."/>
        </authorList>
    </citation>
    <scope>NUCLEOTIDE SEQUENCE [LARGE SCALE GENOMIC DNA]</scope>
</reference>
<dbReference type="STRING" id="51031.W2TCW7"/>
<keyword evidence="1" id="KW-0812">Transmembrane</keyword>
<accession>W2TCW7</accession>
<dbReference type="EMBL" id="KI659372">
    <property type="protein sequence ID" value="ETN79683.1"/>
    <property type="molecule type" value="Genomic_DNA"/>
</dbReference>
<dbReference type="AlphaFoldDB" id="W2TCW7"/>
<keyword evidence="1" id="KW-1133">Transmembrane helix</keyword>
<evidence type="ECO:0000313" key="2">
    <source>
        <dbReference type="EMBL" id="ETN79683.1"/>
    </source>
</evidence>
<proteinExistence type="predicted"/>
<feature type="transmembrane region" description="Helical" evidence="1">
    <location>
        <begin position="52"/>
        <end position="71"/>
    </location>
</feature>
<keyword evidence="1" id="KW-0472">Membrane</keyword>
<gene>
    <name evidence="2" type="ORF">NECAME_09667</name>
</gene>
<sequence length="266" mass="29518">MSLMTHRSVTSDAVGVTATLVTFQVEIAAIACGGAVLEGIRGGGVVLARLEFLAQFIVFLIVVSHTLRQYAQSRAMVVRVTIVATSPWFAAPVGTMPSAQTKTTANSVPRRFNTGHNEGAVAVMQPFGEPECASHETDTEQFSTKFDDDDGPDVFVFFKETMEHFLKLCVEAILRDLTLVMTLKHSRSFVQNLRLQELSRHVLVFIRTQLRPSPIFLQNESSSLSGWWYKVCEQHVRSEESKRVEQAGGYNFNPAAAVPTSFNFTR</sequence>
<protein>
    <submittedName>
        <fullName evidence="2">Uncharacterized protein</fullName>
    </submittedName>
</protein>
<organism evidence="2 3">
    <name type="scientific">Necator americanus</name>
    <name type="common">Human hookworm</name>
    <dbReference type="NCBI Taxonomy" id="51031"/>
    <lineage>
        <taxon>Eukaryota</taxon>
        <taxon>Metazoa</taxon>
        <taxon>Ecdysozoa</taxon>
        <taxon>Nematoda</taxon>
        <taxon>Chromadorea</taxon>
        <taxon>Rhabditida</taxon>
        <taxon>Rhabditina</taxon>
        <taxon>Rhabditomorpha</taxon>
        <taxon>Strongyloidea</taxon>
        <taxon>Ancylostomatidae</taxon>
        <taxon>Bunostominae</taxon>
        <taxon>Necator</taxon>
    </lineage>
</organism>
<keyword evidence="3" id="KW-1185">Reference proteome</keyword>
<name>W2TCW7_NECAM</name>
<evidence type="ECO:0000256" key="1">
    <source>
        <dbReference type="SAM" id="Phobius"/>
    </source>
</evidence>
<dbReference type="OrthoDB" id="760868at2759"/>
<dbReference type="Proteomes" id="UP000053676">
    <property type="component" value="Unassembled WGS sequence"/>
</dbReference>
<dbReference type="KEGG" id="nai:NECAME_09667"/>